<dbReference type="Pfam" id="PF08281">
    <property type="entry name" value="Sigma70_r4_2"/>
    <property type="match status" value="1"/>
</dbReference>
<dbReference type="OrthoDB" id="3777963at2"/>
<dbReference type="InterPro" id="IPR013325">
    <property type="entry name" value="RNA_pol_sigma_r2"/>
</dbReference>
<dbReference type="PANTHER" id="PTHR43133:SF8">
    <property type="entry name" value="RNA POLYMERASE SIGMA FACTOR HI_1459-RELATED"/>
    <property type="match status" value="1"/>
</dbReference>
<reference evidence="8 9" key="1">
    <citation type="submission" date="2018-05" db="EMBL/GenBank/DDBJ databases">
        <title>Genomic Encyclopedia of Archaeal and Bacterial Type Strains, Phase II (KMG-II): from individual species to whole genera.</title>
        <authorList>
            <person name="Goeker M."/>
        </authorList>
    </citation>
    <scope>NUCLEOTIDE SEQUENCE [LARGE SCALE GENOMIC DNA]</scope>
    <source>
        <strain evidence="8 9">DSM 45184</strain>
    </source>
</reference>
<evidence type="ECO:0000256" key="5">
    <source>
        <dbReference type="ARBA" id="ARBA00023163"/>
    </source>
</evidence>
<organism evidence="8 9">
    <name type="scientific">Actinoplanes xinjiangensis</name>
    <dbReference type="NCBI Taxonomy" id="512350"/>
    <lineage>
        <taxon>Bacteria</taxon>
        <taxon>Bacillati</taxon>
        <taxon>Actinomycetota</taxon>
        <taxon>Actinomycetes</taxon>
        <taxon>Micromonosporales</taxon>
        <taxon>Micromonosporaceae</taxon>
        <taxon>Actinoplanes</taxon>
    </lineage>
</organism>
<dbReference type="InterPro" id="IPR007627">
    <property type="entry name" value="RNA_pol_sigma70_r2"/>
</dbReference>
<evidence type="ECO:0000259" key="7">
    <source>
        <dbReference type="Pfam" id="PF08281"/>
    </source>
</evidence>
<dbReference type="GO" id="GO:0016987">
    <property type="term" value="F:sigma factor activity"/>
    <property type="evidence" value="ECO:0007669"/>
    <property type="project" value="UniProtKB-KW"/>
</dbReference>
<dbReference type="NCBIfam" id="TIGR02937">
    <property type="entry name" value="sigma70-ECF"/>
    <property type="match status" value="1"/>
</dbReference>
<dbReference type="InterPro" id="IPR013249">
    <property type="entry name" value="RNA_pol_sigma70_r4_t2"/>
</dbReference>
<evidence type="ECO:0000313" key="8">
    <source>
        <dbReference type="EMBL" id="PWK48842.1"/>
    </source>
</evidence>
<dbReference type="Proteomes" id="UP000245697">
    <property type="component" value="Unassembled WGS sequence"/>
</dbReference>
<keyword evidence="4" id="KW-0238">DNA-binding</keyword>
<proteinExistence type="inferred from homology"/>
<evidence type="ECO:0000256" key="4">
    <source>
        <dbReference type="ARBA" id="ARBA00023125"/>
    </source>
</evidence>
<feature type="domain" description="RNA polymerase sigma-70 region 2" evidence="6">
    <location>
        <begin position="21"/>
        <end position="87"/>
    </location>
</feature>
<dbReference type="InterPro" id="IPR014284">
    <property type="entry name" value="RNA_pol_sigma-70_dom"/>
</dbReference>
<name>A0A316FL55_9ACTN</name>
<dbReference type="SUPFAM" id="SSF88659">
    <property type="entry name" value="Sigma3 and sigma4 domains of RNA polymerase sigma factors"/>
    <property type="match status" value="1"/>
</dbReference>
<evidence type="ECO:0000259" key="6">
    <source>
        <dbReference type="Pfam" id="PF04542"/>
    </source>
</evidence>
<evidence type="ECO:0000256" key="3">
    <source>
        <dbReference type="ARBA" id="ARBA00023082"/>
    </source>
</evidence>
<keyword evidence="5" id="KW-0804">Transcription</keyword>
<keyword evidence="3" id="KW-0731">Sigma factor</keyword>
<feature type="domain" description="RNA polymerase sigma factor 70 region 4 type 2" evidence="7">
    <location>
        <begin position="111"/>
        <end position="161"/>
    </location>
</feature>
<dbReference type="CDD" id="cd06171">
    <property type="entry name" value="Sigma70_r4"/>
    <property type="match status" value="1"/>
</dbReference>
<dbReference type="GO" id="GO:0006352">
    <property type="term" value="P:DNA-templated transcription initiation"/>
    <property type="evidence" value="ECO:0007669"/>
    <property type="project" value="InterPro"/>
</dbReference>
<dbReference type="AlphaFoldDB" id="A0A316FL55"/>
<sequence length="175" mass="19621">MAPLWRNTSVGQQRAEFAAFYESARDDCLRAVMASVGNRQVAEDAVAEAFARAWASWSTVARHPSPRAWVVRTALNTHISWWRRRRREVPEPAAPDTGRDDSGDHLPDPRVMAALRSLPTRQREVFVLRVFLDLDSDTTARTLGIAAGTVTTHLARATRALRAHLTPVTEQEQKL</sequence>
<dbReference type="InterPro" id="IPR036388">
    <property type="entry name" value="WH-like_DNA-bd_sf"/>
</dbReference>
<dbReference type="EMBL" id="QGGR01000005">
    <property type="protein sequence ID" value="PWK48842.1"/>
    <property type="molecule type" value="Genomic_DNA"/>
</dbReference>
<dbReference type="Pfam" id="PF04542">
    <property type="entry name" value="Sigma70_r2"/>
    <property type="match status" value="1"/>
</dbReference>
<evidence type="ECO:0000313" key="9">
    <source>
        <dbReference type="Proteomes" id="UP000245697"/>
    </source>
</evidence>
<keyword evidence="2" id="KW-0805">Transcription regulation</keyword>
<protein>
    <submittedName>
        <fullName evidence="8">RNA polymerase sigma-70 factor (ECF subfamily)</fullName>
    </submittedName>
</protein>
<keyword evidence="9" id="KW-1185">Reference proteome</keyword>
<evidence type="ECO:0000256" key="1">
    <source>
        <dbReference type="ARBA" id="ARBA00010641"/>
    </source>
</evidence>
<accession>A0A316FL55</accession>
<evidence type="ECO:0000256" key="2">
    <source>
        <dbReference type="ARBA" id="ARBA00023015"/>
    </source>
</evidence>
<dbReference type="InterPro" id="IPR013324">
    <property type="entry name" value="RNA_pol_sigma_r3/r4-like"/>
</dbReference>
<dbReference type="InterPro" id="IPR039425">
    <property type="entry name" value="RNA_pol_sigma-70-like"/>
</dbReference>
<comment type="caution">
    <text evidence="8">The sequence shown here is derived from an EMBL/GenBank/DDBJ whole genome shotgun (WGS) entry which is preliminary data.</text>
</comment>
<dbReference type="Gene3D" id="1.10.10.10">
    <property type="entry name" value="Winged helix-like DNA-binding domain superfamily/Winged helix DNA-binding domain"/>
    <property type="match status" value="1"/>
</dbReference>
<dbReference type="Gene3D" id="1.10.1740.10">
    <property type="match status" value="1"/>
</dbReference>
<dbReference type="PANTHER" id="PTHR43133">
    <property type="entry name" value="RNA POLYMERASE ECF-TYPE SIGMA FACTO"/>
    <property type="match status" value="1"/>
</dbReference>
<dbReference type="SUPFAM" id="SSF88946">
    <property type="entry name" value="Sigma2 domain of RNA polymerase sigma factors"/>
    <property type="match status" value="1"/>
</dbReference>
<dbReference type="GO" id="GO:0003677">
    <property type="term" value="F:DNA binding"/>
    <property type="evidence" value="ECO:0007669"/>
    <property type="project" value="UniProtKB-KW"/>
</dbReference>
<gene>
    <name evidence="8" type="ORF">BC793_105192</name>
</gene>
<comment type="similarity">
    <text evidence="1">Belongs to the sigma-70 factor family. ECF subfamily.</text>
</comment>